<name>A0ACD5G507_9VIBR</name>
<geneLocation type="plasmid" evidence="1 2">
    <name>unnamed5</name>
</geneLocation>
<keyword evidence="1" id="KW-0614">Plasmid</keyword>
<organism evidence="1 2">
    <name type="scientific">Vibrio cyclitrophicus</name>
    <dbReference type="NCBI Taxonomy" id="47951"/>
    <lineage>
        <taxon>Bacteria</taxon>
        <taxon>Pseudomonadati</taxon>
        <taxon>Pseudomonadota</taxon>
        <taxon>Gammaproteobacteria</taxon>
        <taxon>Vibrionales</taxon>
        <taxon>Vibrionaceae</taxon>
        <taxon>Vibrio</taxon>
    </lineage>
</organism>
<reference evidence="1 2" key="1">
    <citation type="journal article" date="2018" name="Nature">
        <title>A major lineage of non-tailed dsDNA viruses as unrecognized killers of marine bacteria.</title>
        <authorList>
            <person name="Kauffman K.M."/>
            <person name="Hussain F.A."/>
            <person name="Yang J."/>
            <person name="Arevalo P."/>
            <person name="Brown J.M."/>
            <person name="Chang W.K."/>
            <person name="VanInsberghe D."/>
            <person name="Elsherbini J."/>
            <person name="Sharma R.S."/>
            <person name="Cutler M.B."/>
            <person name="Kelly L."/>
            <person name="Polz M.F."/>
        </authorList>
    </citation>
    <scope>NUCLEOTIDE SEQUENCE [LARGE SCALE GENOMIC DNA]</scope>
    <source>
        <strain evidence="1 2">10N.222.46.E12</strain>
    </source>
</reference>
<evidence type="ECO:0000313" key="1">
    <source>
        <dbReference type="EMBL" id="XNH97211.1"/>
    </source>
</evidence>
<proteinExistence type="predicted"/>
<accession>A0ACD5G507</accession>
<protein>
    <submittedName>
        <fullName evidence="1">Type-F conjugative transfer system mating-pair stabilization protein TraN</fullName>
    </submittedName>
</protein>
<sequence length="580" mass="63928">MSKLKRIFNHLPLFATLFIATHALSASQEHTFYEHVDWAKNAPNEAYAEMSIDLSDFCSDNNPDCDNQIRNPDEASMNDAQITDQSTTEYYNNEQAQAVQEGFNNNSAHIDPNDDTYRFATLGIDNAYEISHGLSNQYADCDSGTQCNIDYIPRSCLQPTYDLVPCFELPTATVALGTTHKKCLSGYTLNGLTCNKTSNVCRYNKNNKAIEISGWITYIWDGIEYSGYQFNTGDHGEFSLGERKYYTTEDDADDITEYEVCKTTQYSYPVTLHCDSGYTLSGGQCIKNIISWSTTCSLTSECKQTHRTCIEGPETRVINGVSTTLDCWKYQLDHQCDRPDTCASLPTDCTTTSSACSLMQNGICIEQEFNMSCPEQTCSATNLICGETSFCLDGDCFEEMATFDDSFDESASALAALAEAADGLGDPPVIFTGQGMQCTDKAFGFADCCKDSGWGASLGLDECNEEEKALGQAKEQGITISLGSYCASSVLGVCTRKKKTYCVFDSKLARIIQEQGSQGQLGISLGTAQSPICGAITPEQLQEIDFEILDFSDFYDDMHDGTNIPSAQEIQDRLQSAYEQ</sequence>
<dbReference type="Proteomes" id="UP000235310">
    <property type="component" value="Plasmid unnamed5"/>
</dbReference>
<gene>
    <name evidence="1" type="primary">traN</name>
    <name evidence="1" type="ORF">BCS90_26725</name>
</gene>
<dbReference type="EMBL" id="CP170595">
    <property type="protein sequence ID" value="XNH97211.1"/>
    <property type="molecule type" value="Genomic_DNA"/>
</dbReference>
<evidence type="ECO:0000313" key="2">
    <source>
        <dbReference type="Proteomes" id="UP000235310"/>
    </source>
</evidence>